<evidence type="ECO:0000256" key="4">
    <source>
        <dbReference type="ARBA" id="ARBA00013081"/>
    </source>
</evidence>
<evidence type="ECO:0000256" key="2">
    <source>
        <dbReference type="ARBA" id="ARBA00001946"/>
    </source>
</evidence>
<feature type="compositionally biased region" description="Basic and acidic residues" evidence="6">
    <location>
        <begin position="7"/>
        <end position="25"/>
    </location>
</feature>
<evidence type="ECO:0000259" key="8">
    <source>
        <dbReference type="PROSITE" id="PS51746"/>
    </source>
</evidence>
<dbReference type="PROSITE" id="PS51746">
    <property type="entry name" value="PPM_2"/>
    <property type="match status" value="1"/>
</dbReference>
<evidence type="ECO:0000256" key="7">
    <source>
        <dbReference type="SAM" id="Phobius"/>
    </source>
</evidence>
<evidence type="ECO:0000256" key="5">
    <source>
        <dbReference type="ARBA" id="ARBA00023211"/>
    </source>
</evidence>
<accession>A0ABD3P1P6</accession>
<dbReference type="EMBL" id="JABMIG020000307">
    <property type="protein sequence ID" value="KAL3781751.1"/>
    <property type="molecule type" value="Genomic_DNA"/>
</dbReference>
<dbReference type="InterPro" id="IPR036457">
    <property type="entry name" value="PPM-type-like_dom_sf"/>
</dbReference>
<dbReference type="SMART" id="SM00332">
    <property type="entry name" value="PP2Cc"/>
    <property type="match status" value="1"/>
</dbReference>
<name>A0ABD3P1P6_9STRA</name>
<dbReference type="Pfam" id="PF00481">
    <property type="entry name" value="PP2C"/>
    <property type="match status" value="1"/>
</dbReference>
<evidence type="ECO:0000313" key="10">
    <source>
        <dbReference type="Proteomes" id="UP001516023"/>
    </source>
</evidence>
<comment type="caution">
    <text evidence="9">The sequence shown here is derived from an EMBL/GenBank/DDBJ whole genome shotgun (WGS) entry which is preliminary data.</text>
</comment>
<dbReference type="InterPro" id="IPR001932">
    <property type="entry name" value="PPM-type_phosphatase-like_dom"/>
</dbReference>
<dbReference type="InterPro" id="IPR015655">
    <property type="entry name" value="PP2C"/>
</dbReference>
<comment type="cofactor">
    <cofactor evidence="1">
        <name>Mn(2+)</name>
        <dbReference type="ChEBI" id="CHEBI:29035"/>
    </cofactor>
</comment>
<protein>
    <recommendedName>
        <fullName evidence="4">protein-serine/threonine phosphatase</fullName>
        <ecNumber evidence="4">3.1.3.16</ecNumber>
    </recommendedName>
</protein>
<keyword evidence="7" id="KW-0472">Membrane</keyword>
<reference evidence="9 10" key="1">
    <citation type="journal article" date="2020" name="G3 (Bethesda)">
        <title>Improved Reference Genome for Cyclotella cryptica CCMP332, a Model for Cell Wall Morphogenesis, Salinity Adaptation, and Lipid Production in Diatoms (Bacillariophyta).</title>
        <authorList>
            <person name="Roberts W.R."/>
            <person name="Downey K.M."/>
            <person name="Ruck E.C."/>
            <person name="Traller J.C."/>
            <person name="Alverson A.J."/>
        </authorList>
    </citation>
    <scope>NUCLEOTIDE SEQUENCE [LARGE SCALE GENOMIC DNA]</scope>
    <source>
        <strain evidence="9 10">CCMP332</strain>
    </source>
</reference>
<dbReference type="PANTHER" id="PTHR13832">
    <property type="entry name" value="PROTEIN PHOSPHATASE 2C"/>
    <property type="match status" value="1"/>
</dbReference>
<comment type="similarity">
    <text evidence="3">Belongs to the PP2C family.</text>
</comment>
<keyword evidence="7" id="KW-1133">Transmembrane helix</keyword>
<evidence type="ECO:0000256" key="1">
    <source>
        <dbReference type="ARBA" id="ARBA00001936"/>
    </source>
</evidence>
<dbReference type="Proteomes" id="UP001516023">
    <property type="component" value="Unassembled WGS sequence"/>
</dbReference>
<feature type="domain" description="PPM-type phosphatase" evidence="8">
    <location>
        <begin position="151"/>
        <end position="499"/>
    </location>
</feature>
<keyword evidence="5" id="KW-0464">Manganese</keyword>
<organism evidence="9 10">
    <name type="scientific">Cyclotella cryptica</name>
    <dbReference type="NCBI Taxonomy" id="29204"/>
    <lineage>
        <taxon>Eukaryota</taxon>
        <taxon>Sar</taxon>
        <taxon>Stramenopiles</taxon>
        <taxon>Ochrophyta</taxon>
        <taxon>Bacillariophyta</taxon>
        <taxon>Coscinodiscophyceae</taxon>
        <taxon>Thalassiosirophycidae</taxon>
        <taxon>Stephanodiscales</taxon>
        <taxon>Stephanodiscaceae</taxon>
        <taxon>Cyclotella</taxon>
    </lineage>
</organism>
<dbReference type="GO" id="GO:0004722">
    <property type="term" value="F:protein serine/threonine phosphatase activity"/>
    <property type="evidence" value="ECO:0007669"/>
    <property type="project" value="UniProtKB-EC"/>
</dbReference>
<evidence type="ECO:0000313" key="9">
    <source>
        <dbReference type="EMBL" id="KAL3781751.1"/>
    </source>
</evidence>
<gene>
    <name evidence="9" type="ORF">HJC23_004850</name>
</gene>
<comment type="cofactor">
    <cofactor evidence="2">
        <name>Mg(2+)</name>
        <dbReference type="ChEBI" id="CHEBI:18420"/>
    </cofactor>
</comment>
<sequence length="501" mass="55697">MRQRSSLADKIEGFQYEQHKQERRSTLNANQRKQQRLQLDDPHTYRVILLKFGLCFFLSCFTGLAILHTIPRPHALDRRHSMIRTVQEAKTHSSVNDFNANAHSSEHSEKIDYRTKTHNTQCPFYGCPIVASEVTELGDITVQSDAISQHHILLTHKSNRKIPAPVNQDRAVLINPFSPLAVEIRDHQGSYEPRNNFLMGIFDGHDSAGGAVAEFAMTEIPLRLANKLNRAVSTQQNGPMFNSTVGQNTVKSALIQAHNEVDEALPSNQAMAGGCTANVILRLGSTLYMSNTGDSYSYLVTYTPPIDGLKFDNNTEPTGTGHLQPHLQGSIIIHHENIKHKPHLPIEKMRIESHGGRIHIPPTHPMGSRVIVKSSVHNEDVGLAMSRSIGDSEWTKVGVIPVPDIETVDLIDLFAKIGENSKLFAVVASDGLFDNRKVEFVTKHLASAMFESPASGHEKEAEQDGARNMLENVKRLIAASSPLKADWYRDDISFVAVIVEL</sequence>
<evidence type="ECO:0000256" key="3">
    <source>
        <dbReference type="ARBA" id="ARBA00006702"/>
    </source>
</evidence>
<keyword evidence="10" id="KW-1185">Reference proteome</keyword>
<dbReference type="SUPFAM" id="SSF81606">
    <property type="entry name" value="PP2C-like"/>
    <property type="match status" value="1"/>
</dbReference>
<feature type="region of interest" description="Disordered" evidence="6">
    <location>
        <begin position="1"/>
        <end position="36"/>
    </location>
</feature>
<proteinExistence type="inferred from homology"/>
<evidence type="ECO:0000256" key="6">
    <source>
        <dbReference type="SAM" id="MobiDB-lite"/>
    </source>
</evidence>
<dbReference type="AlphaFoldDB" id="A0ABD3P1P6"/>
<keyword evidence="7" id="KW-0812">Transmembrane</keyword>
<dbReference type="EC" id="3.1.3.16" evidence="4"/>
<dbReference type="Gene3D" id="3.60.40.10">
    <property type="entry name" value="PPM-type phosphatase domain"/>
    <property type="match status" value="1"/>
</dbReference>
<dbReference type="CDD" id="cd00143">
    <property type="entry name" value="PP2Cc"/>
    <property type="match status" value="1"/>
</dbReference>
<dbReference type="PANTHER" id="PTHR13832:SF565">
    <property type="entry name" value="AT28366P-RELATED"/>
    <property type="match status" value="1"/>
</dbReference>
<feature type="transmembrane region" description="Helical" evidence="7">
    <location>
        <begin position="48"/>
        <end position="70"/>
    </location>
</feature>